<feature type="chain" id="PRO_5035285605" evidence="4">
    <location>
        <begin position="19"/>
        <end position="646"/>
    </location>
</feature>
<dbReference type="PANTHER" id="PTHR43053">
    <property type="entry name" value="GLYCOSIDASE FAMILY 31"/>
    <property type="match status" value="1"/>
</dbReference>
<keyword evidence="1 3" id="KW-0378">Hydrolase</keyword>
<protein>
    <submittedName>
        <fullName evidence="7">Uncharacterized protein</fullName>
    </submittedName>
</protein>
<comment type="caution">
    <text evidence="7">The sequence shown here is derived from an EMBL/GenBank/DDBJ whole genome shotgun (WGS) entry which is preliminary data.</text>
</comment>
<comment type="similarity">
    <text evidence="3">Belongs to the glycosyl hydrolase 31 family.</text>
</comment>
<dbReference type="AlphaFoldDB" id="A0A8J2LTF9"/>
<dbReference type="CDD" id="cd06592">
    <property type="entry name" value="GH31_NET37"/>
    <property type="match status" value="1"/>
</dbReference>
<sequence length="646" mass="72371">MLSAIFLVVGLLASQSVGFSYLPEGSPEIQAGNIKLTSSSQPGGGVIFSIDANGTVGLQGQLGLALPHAVDGAATQCQDPGQSDVCLEWGDYAKLSVVAATQDNGNCARIEWVSTFARRLEDCFDLVSGQHWYGGIQVYYQTYPYERQEKTEMANVPGVGFGGVNENYWFTTLGFSIHVDEDVPLFSSLNTVHKDQFCLVAKDVFPFVPREEVRLNYELCGLLPGENLLDLHRRTLLKYYKKPEEVPDQTMLLRPFWSTWAQYHTDVDEKIVLDYSQKIKDEGFLANSHIEIDDNWETCYGEQEFNLQKFPDPAGMVRKLKDLGFGVTLWIHPFINFNCPSFKTAFEKNYFVRDTKDKPATTSWWAGGLAGVMDFTNGEGIKWWTGRLDKLREDYGIDSFKFDAGEYDSLPASVKMDGDQNLIPNTHTVKYVESVTKYGGMIEVRVGRGTQHKGVFVRMLDKDSRWGYDNGLKSLIPTLLHFSMLGYSFCLPDMIGGNAYGGRPSKELYIRWMQANVLMPAVQVSIVPWEYDSETVNLTKDVLAIRDKYSAALIVAARQSVVDGTPINRPMWFTDPEDPRLFAIDDQYMLGNDIIVAPVVSEGATARDIYLPRGRWNGSNSVVYSGPVLLQNFAAPLNVVPIFVRA</sequence>
<dbReference type="PANTHER" id="PTHR43053:SF4">
    <property type="entry name" value="MYOGENESIS-REGULATING GLYCOSIDASE"/>
    <property type="match status" value="1"/>
</dbReference>
<evidence type="ECO:0000256" key="4">
    <source>
        <dbReference type="SAM" id="SignalP"/>
    </source>
</evidence>
<feature type="domain" description="Glycosyl hydrolase family 31 C-terminal" evidence="6">
    <location>
        <begin position="564"/>
        <end position="646"/>
    </location>
</feature>
<feature type="domain" description="Glycoside hydrolase family 31 TIM barrel" evidence="5">
    <location>
        <begin position="259"/>
        <end position="546"/>
    </location>
</feature>
<evidence type="ECO:0000256" key="1">
    <source>
        <dbReference type="ARBA" id="ARBA00022801"/>
    </source>
</evidence>
<dbReference type="GO" id="GO:0004553">
    <property type="term" value="F:hydrolase activity, hydrolyzing O-glycosyl compounds"/>
    <property type="evidence" value="ECO:0007669"/>
    <property type="project" value="InterPro"/>
</dbReference>
<keyword evidence="8" id="KW-1185">Reference proteome</keyword>
<proteinExistence type="inferred from homology"/>
<evidence type="ECO:0000256" key="2">
    <source>
        <dbReference type="ARBA" id="ARBA00023295"/>
    </source>
</evidence>
<accession>A0A8J2LTF9</accession>
<evidence type="ECO:0000256" key="3">
    <source>
        <dbReference type="RuleBase" id="RU361185"/>
    </source>
</evidence>
<keyword evidence="2 3" id="KW-0326">Glycosidase</keyword>
<keyword evidence="4" id="KW-0732">Signal</keyword>
<dbReference type="InterPro" id="IPR048395">
    <property type="entry name" value="Glyco_hydro_31_C"/>
</dbReference>
<evidence type="ECO:0000313" key="8">
    <source>
        <dbReference type="Proteomes" id="UP000708208"/>
    </source>
</evidence>
<organism evidence="7 8">
    <name type="scientific">Allacma fusca</name>
    <dbReference type="NCBI Taxonomy" id="39272"/>
    <lineage>
        <taxon>Eukaryota</taxon>
        <taxon>Metazoa</taxon>
        <taxon>Ecdysozoa</taxon>
        <taxon>Arthropoda</taxon>
        <taxon>Hexapoda</taxon>
        <taxon>Collembola</taxon>
        <taxon>Symphypleona</taxon>
        <taxon>Sminthuridae</taxon>
        <taxon>Allacma</taxon>
    </lineage>
</organism>
<name>A0A8J2LTF9_9HEXA</name>
<dbReference type="GO" id="GO:0005975">
    <property type="term" value="P:carbohydrate metabolic process"/>
    <property type="evidence" value="ECO:0007669"/>
    <property type="project" value="InterPro"/>
</dbReference>
<dbReference type="OrthoDB" id="10070917at2759"/>
<reference evidence="7" key="1">
    <citation type="submission" date="2021-06" db="EMBL/GenBank/DDBJ databases">
        <authorList>
            <person name="Hodson N. C."/>
            <person name="Mongue J. A."/>
            <person name="Jaron S. K."/>
        </authorList>
    </citation>
    <scope>NUCLEOTIDE SEQUENCE</scope>
</reference>
<evidence type="ECO:0000259" key="5">
    <source>
        <dbReference type="Pfam" id="PF01055"/>
    </source>
</evidence>
<dbReference type="EMBL" id="CAJVCH010571426">
    <property type="protein sequence ID" value="CAG7837491.1"/>
    <property type="molecule type" value="Genomic_DNA"/>
</dbReference>
<evidence type="ECO:0000313" key="7">
    <source>
        <dbReference type="EMBL" id="CAG7837491.1"/>
    </source>
</evidence>
<dbReference type="Pfam" id="PF21365">
    <property type="entry name" value="Glyco_hydro_31_3rd"/>
    <property type="match status" value="1"/>
</dbReference>
<dbReference type="Pfam" id="PF01055">
    <property type="entry name" value="Glyco_hydro_31_2nd"/>
    <property type="match status" value="1"/>
</dbReference>
<feature type="signal peptide" evidence="4">
    <location>
        <begin position="1"/>
        <end position="18"/>
    </location>
</feature>
<dbReference type="InterPro" id="IPR050985">
    <property type="entry name" value="Alpha-glycosidase_related"/>
</dbReference>
<evidence type="ECO:0000259" key="6">
    <source>
        <dbReference type="Pfam" id="PF21365"/>
    </source>
</evidence>
<dbReference type="InterPro" id="IPR000322">
    <property type="entry name" value="Glyco_hydro_31_TIM"/>
</dbReference>
<gene>
    <name evidence="7" type="ORF">AFUS01_LOCUS46598</name>
</gene>
<dbReference type="Proteomes" id="UP000708208">
    <property type="component" value="Unassembled WGS sequence"/>
</dbReference>